<evidence type="ECO:0000313" key="1">
    <source>
        <dbReference type="EMBL" id="AGW41748.1"/>
    </source>
</evidence>
<dbReference type="KEGG" id="lxy:O159_17050"/>
<dbReference type="RefSeq" id="WP_021755231.1">
    <property type="nucleotide sequence ID" value="NC_022438.1"/>
</dbReference>
<reference evidence="2 3" key="1">
    <citation type="journal article" date="2013" name="Genome Announc.">
        <title>Complete Genome Sequence of Leifsonia xyli subsp. cynodontis Strain DSM46306, a Gram-Positive Bacterial Pathogen of Grasses.</title>
        <authorList>
            <person name="Monteiro-Vitorello C.B."/>
            <person name="Zerillo M.M."/>
            <person name="Van Sluys M.A."/>
            <person name="Camargo L.E."/>
            <person name="Kitajima J.P."/>
        </authorList>
    </citation>
    <scope>NUCLEOTIDE SEQUENCE [LARGE SCALE GENOMIC DNA]</scope>
    <source>
        <strain evidence="2 3">DSM 46306</strain>
    </source>
</reference>
<proteinExistence type="predicted"/>
<name>U3P8V7_LEIXC</name>
<dbReference type="KEGG" id="lxy:O159_23100"/>
<protein>
    <submittedName>
        <fullName evidence="2">Uncharacterized protein</fullName>
    </submittedName>
</protein>
<organism evidence="2 3">
    <name type="scientific">Leifsonia xyli subsp. cynodontis DSM 46306</name>
    <dbReference type="NCBI Taxonomy" id="1389489"/>
    <lineage>
        <taxon>Bacteria</taxon>
        <taxon>Bacillati</taxon>
        <taxon>Actinomycetota</taxon>
        <taxon>Actinomycetes</taxon>
        <taxon>Micrococcales</taxon>
        <taxon>Microbacteriaceae</taxon>
        <taxon>Leifsonia</taxon>
    </lineage>
</organism>
<sequence>MTDDYSAALLRALQGRARVKILQGTFVAQSTFGCNVDVGVGSSSSRIPAHLGTSFLPEVNEPVWVWNIDKQWFVTGPVASKPDRGTVVSVASGLVTLTTALGTTVIAPYTGPSPSAGQIMKLLWHGGPFAMLMSTSPVPNTPPPAPGGGTTTHQDVFTAIDAGSYGSGRWWTNQVYASDKNLGCWFYGTKTADTIPASATIQRVELYVSPERISGSPPNIAVHGYSAKPGDAPALATVAAVAISGGWVTLPASIGNNLKAGGGYVGVGFNHGGYSILRSLAEDGFSGALRITSTY</sequence>
<dbReference type="STRING" id="1389489.O159_17050"/>
<keyword evidence="3" id="KW-1185">Reference proteome</keyword>
<evidence type="ECO:0000313" key="2">
    <source>
        <dbReference type="EMBL" id="AGW42271.1"/>
    </source>
</evidence>
<dbReference type="eggNOG" id="ENOG503230W">
    <property type="taxonomic scope" value="Bacteria"/>
</dbReference>
<dbReference type="OrthoDB" id="5073742at2"/>
<dbReference type="HOGENOM" id="CLU_979392_0_0_11"/>
<dbReference type="EMBL" id="CP006734">
    <property type="protein sequence ID" value="AGW42271.1"/>
    <property type="molecule type" value="Genomic_DNA"/>
</dbReference>
<gene>
    <name evidence="1" type="ORF">O159_17050</name>
    <name evidence="2" type="ORF">O159_23100</name>
</gene>
<dbReference type="Proteomes" id="UP000016743">
    <property type="component" value="Chromosome"/>
</dbReference>
<dbReference type="AlphaFoldDB" id="U3P8V7"/>
<dbReference type="PATRIC" id="fig|1389489.3.peg.1643"/>
<accession>U3P8V7</accession>
<dbReference type="EMBL" id="CP006734">
    <property type="protein sequence ID" value="AGW41748.1"/>
    <property type="molecule type" value="Genomic_DNA"/>
</dbReference>
<evidence type="ECO:0000313" key="3">
    <source>
        <dbReference type="Proteomes" id="UP000016743"/>
    </source>
</evidence>